<sequence>MAIISLQSLHRNRKFFICGVIPIVMIVVVGSILYQHFYNIDDRIGDWLFIDNNHDGVSSPIKTKTKQKDGRWAMLFDEFYESIKCVANLIEDSHHNSDLSIVCCRYETLMHMLVERSSIRCPRLKTEPQPQILRLFQPIDGYMSETCKNVDTDTFKCEVLSMFMSNH</sequence>
<keyword evidence="1" id="KW-0812">Transmembrane</keyword>
<proteinExistence type="predicted"/>
<name>A0ABQ8IZ84_DERPT</name>
<comment type="caution">
    <text evidence="2">The sequence shown here is derived from an EMBL/GenBank/DDBJ whole genome shotgun (WGS) entry which is preliminary data.</text>
</comment>
<evidence type="ECO:0000313" key="3">
    <source>
        <dbReference type="Proteomes" id="UP000887458"/>
    </source>
</evidence>
<keyword evidence="3" id="KW-1185">Reference proteome</keyword>
<evidence type="ECO:0000256" key="1">
    <source>
        <dbReference type="SAM" id="Phobius"/>
    </source>
</evidence>
<keyword evidence="1" id="KW-0472">Membrane</keyword>
<dbReference type="Proteomes" id="UP000887458">
    <property type="component" value="Unassembled WGS sequence"/>
</dbReference>
<reference evidence="2 3" key="1">
    <citation type="journal article" date="2018" name="J. Allergy Clin. Immunol.">
        <title>High-quality assembly of Dermatophagoides pteronyssinus genome and transcriptome reveals a wide range of novel allergens.</title>
        <authorList>
            <person name="Liu X.Y."/>
            <person name="Yang K.Y."/>
            <person name="Wang M.Q."/>
            <person name="Kwok J.S."/>
            <person name="Zeng X."/>
            <person name="Yang Z."/>
            <person name="Xiao X.J."/>
            <person name="Lau C.P."/>
            <person name="Li Y."/>
            <person name="Huang Z.M."/>
            <person name="Ba J.G."/>
            <person name="Yim A.K."/>
            <person name="Ouyang C.Y."/>
            <person name="Ngai S.M."/>
            <person name="Chan T.F."/>
            <person name="Leung E.L."/>
            <person name="Liu L."/>
            <person name="Liu Z.G."/>
            <person name="Tsui S.K."/>
        </authorList>
    </citation>
    <scope>NUCLEOTIDE SEQUENCE [LARGE SCALE GENOMIC DNA]</scope>
    <source>
        <strain evidence="2">Derp</strain>
    </source>
</reference>
<reference evidence="2 3" key="2">
    <citation type="journal article" date="2022" name="Mol. Biol. Evol.">
        <title>Comparative Genomics Reveals Insights into the Divergent Evolution of Astigmatic Mites and Household Pest Adaptations.</title>
        <authorList>
            <person name="Xiong Q."/>
            <person name="Wan A.T."/>
            <person name="Liu X."/>
            <person name="Fung C.S."/>
            <person name="Xiao X."/>
            <person name="Malainual N."/>
            <person name="Hou J."/>
            <person name="Wang L."/>
            <person name="Wang M."/>
            <person name="Yang K.Y."/>
            <person name="Cui Y."/>
            <person name="Leung E.L."/>
            <person name="Nong W."/>
            <person name="Shin S.K."/>
            <person name="Au S.W."/>
            <person name="Jeong K.Y."/>
            <person name="Chew F.T."/>
            <person name="Hui J.H."/>
            <person name="Leung T.F."/>
            <person name="Tungtrongchitr A."/>
            <person name="Zhong N."/>
            <person name="Liu Z."/>
            <person name="Tsui S.K."/>
        </authorList>
    </citation>
    <scope>NUCLEOTIDE SEQUENCE [LARGE SCALE GENOMIC DNA]</scope>
    <source>
        <strain evidence="2">Derp</strain>
    </source>
</reference>
<keyword evidence="1" id="KW-1133">Transmembrane helix</keyword>
<accession>A0ABQ8IZ84</accession>
<dbReference type="EMBL" id="NJHN03000098">
    <property type="protein sequence ID" value="KAH9415395.1"/>
    <property type="molecule type" value="Genomic_DNA"/>
</dbReference>
<protein>
    <submittedName>
        <fullName evidence="2">Uncharacterized protein</fullName>
    </submittedName>
</protein>
<gene>
    <name evidence="2" type="ORF">DERP_012693</name>
</gene>
<organism evidence="2 3">
    <name type="scientific">Dermatophagoides pteronyssinus</name>
    <name type="common">European house dust mite</name>
    <dbReference type="NCBI Taxonomy" id="6956"/>
    <lineage>
        <taxon>Eukaryota</taxon>
        <taxon>Metazoa</taxon>
        <taxon>Ecdysozoa</taxon>
        <taxon>Arthropoda</taxon>
        <taxon>Chelicerata</taxon>
        <taxon>Arachnida</taxon>
        <taxon>Acari</taxon>
        <taxon>Acariformes</taxon>
        <taxon>Sarcoptiformes</taxon>
        <taxon>Astigmata</taxon>
        <taxon>Psoroptidia</taxon>
        <taxon>Analgoidea</taxon>
        <taxon>Pyroglyphidae</taxon>
        <taxon>Dermatophagoidinae</taxon>
        <taxon>Dermatophagoides</taxon>
    </lineage>
</organism>
<feature type="transmembrane region" description="Helical" evidence="1">
    <location>
        <begin position="15"/>
        <end position="34"/>
    </location>
</feature>
<evidence type="ECO:0000313" key="2">
    <source>
        <dbReference type="EMBL" id="KAH9415395.1"/>
    </source>
</evidence>